<keyword evidence="1" id="KW-0472">Membrane</keyword>
<dbReference type="EMBL" id="BMZZ01000004">
    <property type="protein sequence ID" value="GFZ75274.1"/>
    <property type="molecule type" value="Genomic_DNA"/>
</dbReference>
<sequence length="42" mass="4724">MNNHGFLKNNKLKFLLSLTVITFIATIIGIGAYNLITNMNQK</sequence>
<feature type="transmembrane region" description="Helical" evidence="1">
    <location>
        <begin position="12"/>
        <end position="36"/>
    </location>
</feature>
<organism evidence="2 3">
    <name type="scientific">Hydrangea phyllody phytoplasma</name>
    <dbReference type="NCBI Taxonomy" id="238673"/>
    <lineage>
        <taxon>Bacteria</taxon>
        <taxon>Bacillati</taxon>
        <taxon>Mycoplasmatota</taxon>
        <taxon>Mollicutes</taxon>
        <taxon>Acholeplasmatales</taxon>
        <taxon>Acholeplasmataceae</taxon>
        <taxon>Candidatus Phytoplasma</taxon>
        <taxon>16SrI (Aster yellows group)</taxon>
    </lineage>
</organism>
<evidence type="ECO:0000256" key="1">
    <source>
        <dbReference type="SAM" id="Phobius"/>
    </source>
</evidence>
<keyword evidence="1" id="KW-0812">Transmembrane</keyword>
<dbReference type="Proteomes" id="UP000677853">
    <property type="component" value="Unassembled WGS sequence"/>
</dbReference>
<gene>
    <name evidence="2" type="ORF">HPP_2320</name>
</gene>
<reference evidence="2 3" key="1">
    <citation type="journal article" date="2021" name="J. Gen. Plant Pathol.">
        <title>Enrichment of phytoplasma genome DNA through a methyl-CpG binding domain-mediated method for efficient genome sequencing.</title>
        <authorList>
            <person name="Nijo T."/>
            <person name="Iwabuchi N."/>
            <person name="Tokuda R."/>
            <person name="Suzuki T."/>
            <person name="Matsumoto O."/>
            <person name="Miyazaki A."/>
            <person name="Maejima K."/>
            <person name="Oshima K."/>
            <person name="Namba S."/>
            <person name="Yamaji Y."/>
        </authorList>
    </citation>
    <scope>NUCLEOTIDE SEQUENCE [LARGE SCALE GENOMIC DNA]</scope>
    <source>
        <strain evidence="2 3">HP</strain>
    </source>
</reference>
<comment type="caution">
    <text evidence="2">The sequence shown here is derived from an EMBL/GenBank/DDBJ whole genome shotgun (WGS) entry which is preliminary data.</text>
</comment>
<evidence type="ECO:0000313" key="3">
    <source>
        <dbReference type="Proteomes" id="UP000677853"/>
    </source>
</evidence>
<protein>
    <recommendedName>
        <fullName evidence="4">Effector</fullName>
    </recommendedName>
</protein>
<accession>A0ABQ1EJ20</accession>
<name>A0ABQ1EJ20_9MOLU</name>
<evidence type="ECO:0008006" key="4">
    <source>
        <dbReference type="Google" id="ProtNLM"/>
    </source>
</evidence>
<keyword evidence="1" id="KW-1133">Transmembrane helix</keyword>
<proteinExistence type="predicted"/>
<keyword evidence="3" id="KW-1185">Reference proteome</keyword>
<evidence type="ECO:0000313" key="2">
    <source>
        <dbReference type="EMBL" id="GFZ75274.1"/>
    </source>
</evidence>